<evidence type="ECO:0000256" key="2">
    <source>
        <dbReference type="SAM" id="Phobius"/>
    </source>
</evidence>
<dbReference type="EMBL" id="AQHR01000041">
    <property type="protein sequence ID" value="EON78079.1"/>
    <property type="molecule type" value="Genomic_DNA"/>
</dbReference>
<dbReference type="AlphaFoldDB" id="R7ZVQ7"/>
<accession>R7ZVQ7</accession>
<evidence type="ECO:0000313" key="5">
    <source>
        <dbReference type="Proteomes" id="UP000013909"/>
    </source>
</evidence>
<sequence length="212" mass="24198">MRGKRVLILVAALLFAFYSNASDCIRLSKDEIYQEADGVFLADVYEVSDTEFRIRVLEVYKGSYPDTLTGIIDQNVIIPDRGSTWLFYSMDYEEGVFIADACSGSKSFTFPHGAHDIAYLVPPPPEILRSPAQMFVLEQVLKDKALNEMYFEISSLRQKKLEGYLKDLESNNSSLEDQLEQINRNHRILLWLSGLVLVLLVFVIVGRFGKER</sequence>
<keyword evidence="1" id="KW-0175">Coiled coil</keyword>
<keyword evidence="3" id="KW-0732">Signal</keyword>
<proteinExistence type="predicted"/>
<comment type="caution">
    <text evidence="4">The sequence shown here is derived from an EMBL/GenBank/DDBJ whole genome shotgun (WGS) entry which is preliminary data.</text>
</comment>
<protein>
    <submittedName>
        <fullName evidence="4">Uncharacterized protein</fullName>
    </submittedName>
</protein>
<keyword evidence="2" id="KW-0472">Membrane</keyword>
<feature type="transmembrane region" description="Helical" evidence="2">
    <location>
        <begin position="188"/>
        <end position="209"/>
    </location>
</feature>
<evidence type="ECO:0000313" key="4">
    <source>
        <dbReference type="EMBL" id="EON78079.1"/>
    </source>
</evidence>
<organism evidence="4 5">
    <name type="scientific">Lunatimonas lonarensis</name>
    <dbReference type="NCBI Taxonomy" id="1232681"/>
    <lineage>
        <taxon>Bacteria</taxon>
        <taxon>Pseudomonadati</taxon>
        <taxon>Bacteroidota</taxon>
        <taxon>Cytophagia</taxon>
        <taxon>Cytophagales</taxon>
        <taxon>Cyclobacteriaceae</taxon>
    </lineage>
</organism>
<evidence type="ECO:0000256" key="3">
    <source>
        <dbReference type="SAM" id="SignalP"/>
    </source>
</evidence>
<keyword evidence="5" id="KW-1185">Reference proteome</keyword>
<dbReference type="Proteomes" id="UP000013909">
    <property type="component" value="Unassembled WGS sequence"/>
</dbReference>
<feature type="chain" id="PRO_5004461991" evidence="3">
    <location>
        <begin position="22"/>
        <end position="212"/>
    </location>
</feature>
<reference evidence="4 5" key="1">
    <citation type="submission" date="2013-02" db="EMBL/GenBank/DDBJ databases">
        <title>A novel strain isolated from Lonar lake, Maharashtra, India.</title>
        <authorList>
            <person name="Singh A."/>
        </authorList>
    </citation>
    <scope>NUCLEOTIDE SEQUENCE [LARGE SCALE GENOMIC DNA]</scope>
    <source>
        <strain evidence="4 5">AK24</strain>
    </source>
</reference>
<dbReference type="RefSeq" id="WP_010853420.1">
    <property type="nucleotide sequence ID" value="NZ_AQHR01000041.1"/>
</dbReference>
<gene>
    <name evidence="4" type="ORF">ADIS_1276</name>
</gene>
<feature type="coiled-coil region" evidence="1">
    <location>
        <begin position="158"/>
        <end position="185"/>
    </location>
</feature>
<name>R7ZVQ7_9BACT</name>
<keyword evidence="2" id="KW-1133">Transmembrane helix</keyword>
<evidence type="ECO:0000256" key="1">
    <source>
        <dbReference type="SAM" id="Coils"/>
    </source>
</evidence>
<keyword evidence="2" id="KW-0812">Transmembrane</keyword>
<feature type="signal peptide" evidence="3">
    <location>
        <begin position="1"/>
        <end position="21"/>
    </location>
</feature>